<dbReference type="InterPro" id="IPR052972">
    <property type="entry name" value="Sacsin_chaperone_reg"/>
</dbReference>
<dbReference type="PANTHER" id="PTHR15600">
    <property type="entry name" value="SACSIN"/>
    <property type="match status" value="1"/>
</dbReference>
<evidence type="ECO:0000313" key="3">
    <source>
        <dbReference type="Proteomes" id="UP000789405"/>
    </source>
</evidence>
<proteinExistence type="predicted"/>
<feature type="domain" description="Sacsin/Nov" evidence="1">
    <location>
        <begin position="990"/>
        <end position="1160"/>
    </location>
</feature>
<evidence type="ECO:0000313" key="2">
    <source>
        <dbReference type="EMBL" id="CAG8587117.1"/>
    </source>
</evidence>
<dbReference type="PANTHER" id="PTHR15600:SF42">
    <property type="entry name" value="SACSIN"/>
    <property type="match status" value="1"/>
</dbReference>
<sequence length="2288" mass="264118">TLAQLKVSWNEYLFNVILPQAWAKFLNCLPIEVSDINSNDFYTFWPIVKKSDPGGFFNNLLSNTIKNLKVTDKVFCGPPKSYSFGNMSGILPLGQKIFKSYETMFHLLSIENGFFPDESAHPIVSKILESIGFPIINIDSKIYSDLKKSYHVDSLNIYSPHVIRMYLIQNKSKWEDLKRDDILSLFEYLLKDKNYAELDGLTMIPLSDKTFGTISQQENLDFYIYDNSIGDNDERKIFVNHLNKFIDKDIPSELWNLIYKGAQGGWNLNIKILVPSVVANMIKDELSGYSVECDEIPIGDTYNWIFKIWTNFKERDYDLTEFEDIHLLPTNIGTLRKLKTNQRCFWNSVDKKLDNNVQPLIEKLGIVFVNKEFEKLITYSHSKLSNYVIGLEDLTEVLVSLNVVDTFPKNVQIKLNAQEAEIIIDYLRNLSPNKSINEVIKYLPIFSEIGKKELIALKPSERKWYLLPSEDEKNYGKIIAPNTVGFLDISTPNKRFLLESIIKVSRLSQQEYWTEFVIPYLEKQTPTTLEIVIIKLFERLQLLLSENPNLKSALGNTAFIPTSAILNIQEKENQEIFFELKKPTDLFDIDNHYISGLFFDDEHLFPARNFLEKYHDIFLTQLKTSGMKLWLSSNDIIQRLDVFAKRKKDEFDIVHKKSLNLVQYIDKNYDKHLDINQLLQTREWIPTIDFAGKKLFSKVNECRSIKYKNLVRLVMPTIEYTFENKIFIENMQWDTCPPVDIVLAQLKTCSLMETIHENTPKICEEIYKYMNEKMKQNSNLDKFKEKLKDEKWIFAMVTFIQHTKPYENLFKAMGVKQKTDIRHLIKIIKEFPSNEAMSSEELRDVVSAIELIANRVNEQSGNREILTDCQLVNLYEIYYDDMKTRLDDNEKKGLKIVHSLISYFAVKTLGIKMLAGKFVESNYSKDYGDYGEIHGQSEQLAVRINNIISASYLTSHMRQYMCCQDYSIESLFTEFLQNADDAGAKEIWTSLWIYNDANFTSHDFESIKKLGMGGKRDDKTKIGRFGIGFNCACHLTDLPSFVSGEHIVFFDPLQKFLPKTGNPPSSPSGIKLNFIDKDFKKRFENQASTYAGIFNCEFKKKFNGTLFRLPLRTVQSEISSQIINSKDLKSKIFENIQGSREILFLRNIEQCSLHQMNEKGNLDLIWEAKIQNMNDIRELRTSHSYDDDGDLIDKSKSEESYKEINLAARGGVAALLSIGEDKSLKELRAKKSSSIPSLKGKVYSYLPLQISAPFGVHINGAFFLSSDRKNIALQANNDFITAETEVENTTSQRVWNSYILLDVLPKLHAKLLEHITNQLMSPFNDQIISQLWPITPSTSSIFREYGLNVISQIHFKKYKFFWSEANGGSLTSLDKAYFVASNDSTIADFLISRGVNWEIVKISEDKLNHIKEMIKKMNYSPINSITPKEVCSLLQKNPNILKVENEKLHKISFQFLNFVIQDDYKQLKGLQLLPLCDKSLGTFGSQIYYIAKQELRNLFPNALSKSLNADSTIDLLEFELERDKEIDLIPSGKEHWIGKILSIFTAPDAVYDFNRLSRYPILSTCEPYNKLVLPDRLNPLLMHFSDQQMVSIFIKLGVRFTKISLRDDCNPNIKQCILQPTTTNKIKSLEMAIKKLSIPLKQLFDEKLDENDIKRFRSFIKNEFITDKSDDKDKLIQFVKTLPIWLTQSGSTCISAQEGMLPEPEILLFNIKGKSKIFLIKSKSDFSTLRSLGVKIIDAGKYFKKHLDLQTIKLDQEYIEFIKAVLSLKKDDIENYLSPLKMVPNYNLTELVRAKTLYDIDVPLFRKIFWKTGKFPHPTLQGNIKCLNVLKRMGLKSQINSQTFLECVREIGSRVRIYEFDLLKNDAKFLIEYLYEHFTTLNFTFDQWQELISIKFVPVDTDLESPLNETAVVVTTGFESINSICYQEYKLLCWTQCPLFLKSIEPPNPFRIKFPELCHPTISMIFDNLCYVANNISQSGNESWKSPKGVQLIPDIVKMTYTILEDRLKNNENLDNEIVSNLQTRALFLNGNDPFIAENWVAGNILVFGAQKDIGIGIHTVHDNLKGFELLLKIAGDKEIKNVEFTVEIPNYSQKEVLLSELLEKFEKQDIANVEFQIYHKSAASKHFASLCGKMEEATGHQKVTVPIRDVEPTAFLVLIRWLHGQTLEEAISATFNKSQEQAQNDIELKEPETSPEDNPKYFSALPNLHPKCSDVFLVDLLKASHKYKINPLKNQVEVMIIKRSYVNINNAIKINKWAKLLSANQLIKYCDKFINENKSLFNGQTEK</sequence>
<accession>A0A9N9C5G2</accession>
<dbReference type="EMBL" id="CAJVPY010003272">
    <property type="protein sequence ID" value="CAG8587117.1"/>
    <property type="molecule type" value="Genomic_DNA"/>
</dbReference>
<dbReference type="Pfam" id="PF25794">
    <property type="entry name" value="SACS"/>
    <property type="match status" value="1"/>
</dbReference>
<protein>
    <submittedName>
        <fullName evidence="2">27133_t:CDS:1</fullName>
    </submittedName>
</protein>
<dbReference type="Gene3D" id="3.30.710.10">
    <property type="entry name" value="Potassium Channel Kv1.1, Chain A"/>
    <property type="match status" value="1"/>
</dbReference>
<dbReference type="InterPro" id="IPR011333">
    <property type="entry name" value="SKP1/BTB/POZ_sf"/>
</dbReference>
<comment type="caution">
    <text evidence="2">The sequence shown here is derived from an EMBL/GenBank/DDBJ whole genome shotgun (WGS) entry which is preliminary data.</text>
</comment>
<dbReference type="InterPro" id="IPR036890">
    <property type="entry name" value="HATPase_C_sf"/>
</dbReference>
<dbReference type="NCBIfam" id="NF047352">
    <property type="entry name" value="P_loop_sacsin"/>
    <property type="match status" value="1"/>
</dbReference>
<name>A0A9N9C5G2_9GLOM</name>
<reference evidence="2" key="1">
    <citation type="submission" date="2021-06" db="EMBL/GenBank/DDBJ databases">
        <authorList>
            <person name="Kallberg Y."/>
            <person name="Tangrot J."/>
            <person name="Rosling A."/>
        </authorList>
    </citation>
    <scope>NUCLEOTIDE SEQUENCE</scope>
    <source>
        <strain evidence="2">MA453B</strain>
    </source>
</reference>
<feature type="non-terminal residue" evidence="2">
    <location>
        <position position="2288"/>
    </location>
</feature>
<dbReference type="SUPFAM" id="SSF55874">
    <property type="entry name" value="ATPase domain of HSP90 chaperone/DNA topoisomerase II/histidine kinase"/>
    <property type="match status" value="1"/>
</dbReference>
<dbReference type="OrthoDB" id="1262810at2759"/>
<gene>
    <name evidence="2" type="ORF">DERYTH_LOCUS6980</name>
</gene>
<organism evidence="2 3">
    <name type="scientific">Dentiscutata erythropus</name>
    <dbReference type="NCBI Taxonomy" id="1348616"/>
    <lineage>
        <taxon>Eukaryota</taxon>
        <taxon>Fungi</taxon>
        <taxon>Fungi incertae sedis</taxon>
        <taxon>Mucoromycota</taxon>
        <taxon>Glomeromycotina</taxon>
        <taxon>Glomeromycetes</taxon>
        <taxon>Diversisporales</taxon>
        <taxon>Gigasporaceae</taxon>
        <taxon>Dentiscutata</taxon>
    </lineage>
</organism>
<evidence type="ECO:0000259" key="1">
    <source>
        <dbReference type="Pfam" id="PF25794"/>
    </source>
</evidence>
<dbReference type="Proteomes" id="UP000789405">
    <property type="component" value="Unassembled WGS sequence"/>
</dbReference>
<dbReference type="InterPro" id="IPR058210">
    <property type="entry name" value="SACS/Nov_dom"/>
</dbReference>
<dbReference type="GO" id="GO:0030544">
    <property type="term" value="F:Hsp70 protein binding"/>
    <property type="evidence" value="ECO:0007669"/>
    <property type="project" value="TreeGrafter"/>
</dbReference>
<keyword evidence="3" id="KW-1185">Reference proteome</keyword>